<evidence type="ECO:0000313" key="2">
    <source>
        <dbReference type="Proteomes" id="UP000275078"/>
    </source>
</evidence>
<dbReference type="PANTHER" id="PTHR43481:SF4">
    <property type="entry name" value="GLYCEROL-1-PHOSPHATE PHOSPHOHYDROLASE 1-RELATED"/>
    <property type="match status" value="1"/>
</dbReference>
<dbReference type="STRING" id="1160509.A0A3N4INW4"/>
<dbReference type="SUPFAM" id="SSF56784">
    <property type="entry name" value="HAD-like"/>
    <property type="match status" value="1"/>
</dbReference>
<dbReference type="Proteomes" id="UP000275078">
    <property type="component" value="Unassembled WGS sequence"/>
</dbReference>
<dbReference type="GO" id="GO:0050308">
    <property type="term" value="F:sugar-phosphatase activity"/>
    <property type="evidence" value="ECO:0007669"/>
    <property type="project" value="TreeGrafter"/>
</dbReference>
<dbReference type="Gene3D" id="3.40.50.1000">
    <property type="entry name" value="HAD superfamily/HAD-like"/>
    <property type="match status" value="1"/>
</dbReference>
<keyword evidence="2" id="KW-1185">Reference proteome</keyword>
<dbReference type="EMBL" id="ML119652">
    <property type="protein sequence ID" value="RPA85850.1"/>
    <property type="molecule type" value="Genomic_DNA"/>
</dbReference>
<dbReference type="InterPro" id="IPR036412">
    <property type="entry name" value="HAD-like_sf"/>
</dbReference>
<protein>
    <submittedName>
        <fullName evidence="1">Haloacid dehalogenase-like hydrolase</fullName>
    </submittedName>
</protein>
<proteinExistence type="predicted"/>
<dbReference type="Pfam" id="PF00702">
    <property type="entry name" value="Hydrolase"/>
    <property type="match status" value="1"/>
</dbReference>
<dbReference type="OrthoDB" id="40579at2759"/>
<dbReference type="NCBIfam" id="TIGR01509">
    <property type="entry name" value="HAD-SF-IA-v3"/>
    <property type="match status" value="1"/>
</dbReference>
<reference evidence="1 2" key="1">
    <citation type="journal article" date="2018" name="Nat. Ecol. Evol.">
        <title>Pezizomycetes genomes reveal the molecular basis of ectomycorrhizal truffle lifestyle.</title>
        <authorList>
            <person name="Murat C."/>
            <person name="Payen T."/>
            <person name="Noel B."/>
            <person name="Kuo A."/>
            <person name="Morin E."/>
            <person name="Chen J."/>
            <person name="Kohler A."/>
            <person name="Krizsan K."/>
            <person name="Balestrini R."/>
            <person name="Da Silva C."/>
            <person name="Montanini B."/>
            <person name="Hainaut M."/>
            <person name="Levati E."/>
            <person name="Barry K.W."/>
            <person name="Belfiori B."/>
            <person name="Cichocki N."/>
            <person name="Clum A."/>
            <person name="Dockter R.B."/>
            <person name="Fauchery L."/>
            <person name="Guy J."/>
            <person name="Iotti M."/>
            <person name="Le Tacon F."/>
            <person name="Lindquist E.A."/>
            <person name="Lipzen A."/>
            <person name="Malagnac F."/>
            <person name="Mello A."/>
            <person name="Molinier V."/>
            <person name="Miyauchi S."/>
            <person name="Poulain J."/>
            <person name="Riccioni C."/>
            <person name="Rubini A."/>
            <person name="Sitrit Y."/>
            <person name="Splivallo R."/>
            <person name="Traeger S."/>
            <person name="Wang M."/>
            <person name="Zifcakova L."/>
            <person name="Wipf D."/>
            <person name="Zambonelli A."/>
            <person name="Paolocci F."/>
            <person name="Nowrousian M."/>
            <person name="Ottonello S."/>
            <person name="Baldrian P."/>
            <person name="Spatafora J.W."/>
            <person name="Henrissat B."/>
            <person name="Nagy L.G."/>
            <person name="Aury J.M."/>
            <person name="Wincker P."/>
            <person name="Grigoriev I.V."/>
            <person name="Bonfante P."/>
            <person name="Martin F.M."/>
        </authorList>
    </citation>
    <scope>NUCLEOTIDE SEQUENCE [LARGE SCALE GENOMIC DNA]</scope>
    <source>
        <strain evidence="1 2">RN42</strain>
    </source>
</reference>
<sequence>MPVVRKTYKAVLLDMDGTLIDSTKAVEAHWKNFGTAHGIDGEEILKSSHGVRSLDVIARWAPEKANMAYVLELEAAIPRDNGDSAIALPGAKDLLHKLRENNAPWAIVTSGTSVLASAWVEKMELETPPVFITADKVTNGKPHPEGYMTARKMLGAEGLPTLVVEDAPAGAKAGKRAGCDVLGLLTSHKVLHFATQLEFEDQPDWIVPDLSFVKVLSAGPEGVELEFDVPEVPIDVKELKMPVGMPVSVDLAE</sequence>
<dbReference type="InterPro" id="IPR023214">
    <property type="entry name" value="HAD_sf"/>
</dbReference>
<dbReference type="InterPro" id="IPR051806">
    <property type="entry name" value="HAD-like_SPP"/>
</dbReference>
<dbReference type="InterPro" id="IPR006439">
    <property type="entry name" value="HAD-SF_hydro_IA"/>
</dbReference>
<gene>
    <name evidence="1" type="ORF">BJ508DRAFT_411815</name>
</gene>
<evidence type="ECO:0000313" key="1">
    <source>
        <dbReference type="EMBL" id="RPA85850.1"/>
    </source>
</evidence>
<dbReference type="SFLD" id="SFLDS00003">
    <property type="entry name" value="Haloacid_Dehalogenase"/>
    <property type="match status" value="1"/>
</dbReference>
<dbReference type="InterPro" id="IPR023198">
    <property type="entry name" value="PGP-like_dom2"/>
</dbReference>
<dbReference type="Gene3D" id="1.10.150.240">
    <property type="entry name" value="Putative phosphatase, domain 2"/>
    <property type="match status" value="1"/>
</dbReference>
<organism evidence="1 2">
    <name type="scientific">Ascobolus immersus RN42</name>
    <dbReference type="NCBI Taxonomy" id="1160509"/>
    <lineage>
        <taxon>Eukaryota</taxon>
        <taxon>Fungi</taxon>
        <taxon>Dikarya</taxon>
        <taxon>Ascomycota</taxon>
        <taxon>Pezizomycotina</taxon>
        <taxon>Pezizomycetes</taxon>
        <taxon>Pezizales</taxon>
        <taxon>Ascobolaceae</taxon>
        <taxon>Ascobolus</taxon>
    </lineage>
</organism>
<accession>A0A3N4INW4</accession>
<dbReference type="CDD" id="cd07527">
    <property type="entry name" value="HAD_ScGPP-like"/>
    <property type="match status" value="1"/>
</dbReference>
<dbReference type="SFLD" id="SFLDG01129">
    <property type="entry name" value="C1.5:_HAD__Beta-PGM__Phosphata"/>
    <property type="match status" value="1"/>
</dbReference>
<dbReference type="PANTHER" id="PTHR43481">
    <property type="entry name" value="FRUCTOSE-1-PHOSPHATE PHOSPHATASE"/>
    <property type="match status" value="1"/>
</dbReference>
<dbReference type="SFLD" id="SFLDG01135">
    <property type="entry name" value="C1.5.6:_HAD__Beta-PGM__Phospha"/>
    <property type="match status" value="1"/>
</dbReference>
<name>A0A3N4INW4_ASCIM</name>
<keyword evidence="1" id="KW-0378">Hydrolase</keyword>
<dbReference type="AlphaFoldDB" id="A0A3N4INW4"/>